<keyword evidence="5" id="KW-0547">Nucleotide-binding</keyword>
<dbReference type="EMBL" id="BAABME010003543">
    <property type="protein sequence ID" value="GAA0159192.1"/>
    <property type="molecule type" value="Genomic_DNA"/>
</dbReference>
<dbReference type="AlphaFoldDB" id="A0AAV3QAD4"/>
<dbReference type="Pfam" id="PF12698">
    <property type="entry name" value="ABC2_membrane_3"/>
    <property type="match status" value="1"/>
</dbReference>
<evidence type="ECO:0000313" key="12">
    <source>
        <dbReference type="Proteomes" id="UP001454036"/>
    </source>
</evidence>
<keyword evidence="4 9" id="KW-0812">Transmembrane</keyword>
<dbReference type="CDD" id="cd03263">
    <property type="entry name" value="ABC_subfamily_A"/>
    <property type="match status" value="1"/>
</dbReference>
<keyword evidence="8 9" id="KW-0472">Membrane</keyword>
<evidence type="ECO:0000256" key="9">
    <source>
        <dbReference type="SAM" id="Phobius"/>
    </source>
</evidence>
<dbReference type="InterPro" id="IPR026082">
    <property type="entry name" value="ABCA"/>
</dbReference>
<feature type="transmembrane region" description="Helical" evidence="9">
    <location>
        <begin position="484"/>
        <end position="505"/>
    </location>
</feature>
<feature type="transmembrane region" description="Helical" evidence="9">
    <location>
        <begin position="300"/>
        <end position="318"/>
    </location>
</feature>
<dbReference type="SMART" id="SM00382">
    <property type="entry name" value="AAA"/>
    <property type="match status" value="1"/>
</dbReference>
<dbReference type="PROSITE" id="PS50893">
    <property type="entry name" value="ABC_TRANSPORTER_2"/>
    <property type="match status" value="1"/>
</dbReference>
<dbReference type="GO" id="GO:0005319">
    <property type="term" value="F:lipid transporter activity"/>
    <property type="evidence" value="ECO:0007669"/>
    <property type="project" value="TreeGrafter"/>
</dbReference>
<keyword evidence="7 9" id="KW-1133">Transmembrane helix</keyword>
<dbReference type="InterPro" id="IPR003593">
    <property type="entry name" value="AAA+_ATPase"/>
</dbReference>
<dbReference type="GO" id="GO:0140359">
    <property type="term" value="F:ABC-type transporter activity"/>
    <property type="evidence" value="ECO:0007669"/>
    <property type="project" value="InterPro"/>
</dbReference>
<accession>A0AAV3QAD4</accession>
<dbReference type="Gene3D" id="3.40.50.300">
    <property type="entry name" value="P-loop containing nucleotide triphosphate hydrolases"/>
    <property type="match status" value="1"/>
</dbReference>
<feature type="domain" description="ABC transporter" evidence="10">
    <location>
        <begin position="579"/>
        <end position="813"/>
    </location>
</feature>
<comment type="similarity">
    <text evidence="2">Belongs to the ABC transporter superfamily. ABCA family. CPR flippase (TC 3.A.1.211) subfamily.</text>
</comment>
<keyword evidence="12" id="KW-1185">Reference proteome</keyword>
<keyword evidence="3" id="KW-0813">Transport</keyword>
<feature type="transmembrane region" description="Helical" evidence="9">
    <location>
        <begin position="436"/>
        <end position="457"/>
    </location>
</feature>
<dbReference type="Proteomes" id="UP001454036">
    <property type="component" value="Unassembled WGS sequence"/>
</dbReference>
<evidence type="ECO:0000313" key="11">
    <source>
        <dbReference type="EMBL" id="GAA0159192.1"/>
    </source>
</evidence>
<feature type="transmembrane region" description="Helical" evidence="9">
    <location>
        <begin position="339"/>
        <end position="365"/>
    </location>
</feature>
<comment type="subcellular location">
    <subcellularLocation>
        <location evidence="1">Membrane</location>
        <topology evidence="1">Multi-pass membrane protein</topology>
    </subcellularLocation>
</comment>
<dbReference type="GO" id="GO:0016887">
    <property type="term" value="F:ATP hydrolysis activity"/>
    <property type="evidence" value="ECO:0007669"/>
    <property type="project" value="InterPro"/>
</dbReference>
<keyword evidence="6 11" id="KW-0067">ATP-binding</keyword>
<name>A0AAV3QAD4_LITER</name>
<sequence length="897" mass="100639">MNSSFILQKRRRWETIQVFVFPLVFFLILWRLKAYEASVAERAKKAEQKATMEMDSDEARPVFMVPDPQFRAVKNDDLAFMDFPAPSCRADGSCPTIILVSGNDQTFAQRVAEKFFPNSSSMQEPIMGTSLYRNRRYSIQSDKCPVKKTVRPKNMEEGNITTECVQVLSLLRKNKAEINDVLFKGFVKSNKDGKINEIMTAFDLGDSSSKSFKVNIWFNETMKTSLSKYEEPSVPPARSLRESLAQSQSLVSNAYIKSLLGDTADIILDFLGEMPQNNDMAFAGMASDWLERILSEVSPIMFWLMFLQLLPIKLKTVVYDKQQRLRIMMKMHGLGDAAYWAISYLYALLISTIYIALVVVCCINLEISTVSKNSRVIVVGFFFIFVNMQISMAFLFSVFFSEVKTVTVVLNTLLVMAAALNLTLVTAMITQQQTPAKWIFFLDLNPWFSFFHGLMVLKEFGEAAMKQGTQGMTLYNFTQSNSGVRGVCTIMLVEWLIFLILAVYLDQVVPSGSGVKKPPLFFLRSATKRGHPEIADFLKSEESKVQNIEIGKDDVAREKETVEHLLRDPQNLKCSAICYNLKKVYPGEDGNPPTLAVKGLSLAFNTGECFGMLGPSGSGKTSFINVMTGLTEPTSGDAYVAGLDLHTQMDEIYNNMGICPQHDLLWDILTGREHLLFYGRLKNLKGKILDDAVEEALKSVKLFDKGVPDKFAGQYSGGMKRRLSVAISLIGNPKIVYLDEPSTGLDPASRITLWGVIKEAKKNRGIVLTTHSMEEAEHLCDRIGIFVDGSLECLGSPEQLKGRYGDTFVFSMTSEPSHDTDVFDFVKQFCPNAERVYHISGTQKFELPKMDIKLSDVFRVVKQAKQMFPIQAWGVSDTSLEDVFIKVATEAQAASLD</sequence>
<proteinExistence type="inferred from homology"/>
<organism evidence="11 12">
    <name type="scientific">Lithospermum erythrorhizon</name>
    <name type="common">Purple gromwell</name>
    <name type="synonym">Lithospermum officinale var. erythrorhizon</name>
    <dbReference type="NCBI Taxonomy" id="34254"/>
    <lineage>
        <taxon>Eukaryota</taxon>
        <taxon>Viridiplantae</taxon>
        <taxon>Streptophyta</taxon>
        <taxon>Embryophyta</taxon>
        <taxon>Tracheophyta</taxon>
        <taxon>Spermatophyta</taxon>
        <taxon>Magnoliopsida</taxon>
        <taxon>eudicotyledons</taxon>
        <taxon>Gunneridae</taxon>
        <taxon>Pentapetalae</taxon>
        <taxon>asterids</taxon>
        <taxon>lamiids</taxon>
        <taxon>Boraginales</taxon>
        <taxon>Boraginaceae</taxon>
        <taxon>Boraginoideae</taxon>
        <taxon>Lithospermeae</taxon>
        <taxon>Lithospermum</taxon>
    </lineage>
</organism>
<dbReference type="InterPro" id="IPR013525">
    <property type="entry name" value="ABC2_TM"/>
</dbReference>
<feature type="transmembrane region" description="Helical" evidence="9">
    <location>
        <begin position="408"/>
        <end position="430"/>
    </location>
</feature>
<dbReference type="InterPro" id="IPR017871">
    <property type="entry name" value="ABC_transporter-like_CS"/>
</dbReference>
<evidence type="ECO:0000256" key="4">
    <source>
        <dbReference type="ARBA" id="ARBA00022692"/>
    </source>
</evidence>
<dbReference type="SUPFAM" id="SSF52540">
    <property type="entry name" value="P-loop containing nucleoside triphosphate hydrolases"/>
    <property type="match status" value="1"/>
</dbReference>
<dbReference type="FunFam" id="3.40.50.300:FF:000665">
    <property type="entry name" value="ABC transporter A family member 2"/>
    <property type="match status" value="1"/>
</dbReference>
<dbReference type="PROSITE" id="PS00211">
    <property type="entry name" value="ABC_TRANSPORTER_1"/>
    <property type="match status" value="1"/>
</dbReference>
<evidence type="ECO:0000256" key="3">
    <source>
        <dbReference type="ARBA" id="ARBA00022448"/>
    </source>
</evidence>
<evidence type="ECO:0000259" key="10">
    <source>
        <dbReference type="PROSITE" id="PS50893"/>
    </source>
</evidence>
<dbReference type="InterPro" id="IPR027417">
    <property type="entry name" value="P-loop_NTPase"/>
</dbReference>
<evidence type="ECO:0000256" key="2">
    <source>
        <dbReference type="ARBA" id="ARBA00008526"/>
    </source>
</evidence>
<evidence type="ECO:0000256" key="7">
    <source>
        <dbReference type="ARBA" id="ARBA00022989"/>
    </source>
</evidence>
<dbReference type="GO" id="GO:0016020">
    <property type="term" value="C:membrane"/>
    <property type="evidence" value="ECO:0007669"/>
    <property type="project" value="UniProtKB-SubCell"/>
</dbReference>
<dbReference type="InterPro" id="IPR003439">
    <property type="entry name" value="ABC_transporter-like_ATP-bd"/>
</dbReference>
<evidence type="ECO:0000256" key="6">
    <source>
        <dbReference type="ARBA" id="ARBA00022840"/>
    </source>
</evidence>
<gene>
    <name evidence="11" type="ORF">LIER_16027</name>
</gene>
<reference evidence="11 12" key="1">
    <citation type="submission" date="2024-01" db="EMBL/GenBank/DDBJ databases">
        <title>The complete chloroplast genome sequence of Lithospermum erythrorhizon: insights into the phylogenetic relationship among Boraginaceae species and the maternal lineages of purple gromwells.</title>
        <authorList>
            <person name="Okada T."/>
            <person name="Watanabe K."/>
        </authorList>
    </citation>
    <scope>NUCLEOTIDE SEQUENCE [LARGE SCALE GENOMIC DNA]</scope>
</reference>
<dbReference type="PANTHER" id="PTHR19229">
    <property type="entry name" value="ATP-BINDING CASSETTE TRANSPORTER SUBFAMILY A ABCA"/>
    <property type="match status" value="1"/>
</dbReference>
<protein>
    <submittedName>
        <fullName evidence="11">ATP-binding cassette</fullName>
    </submittedName>
</protein>
<evidence type="ECO:0000256" key="5">
    <source>
        <dbReference type="ARBA" id="ARBA00022741"/>
    </source>
</evidence>
<evidence type="ECO:0000256" key="1">
    <source>
        <dbReference type="ARBA" id="ARBA00004141"/>
    </source>
</evidence>
<dbReference type="Pfam" id="PF00005">
    <property type="entry name" value="ABC_tran"/>
    <property type="match status" value="1"/>
</dbReference>
<evidence type="ECO:0000256" key="8">
    <source>
        <dbReference type="ARBA" id="ARBA00023136"/>
    </source>
</evidence>
<dbReference type="Pfam" id="PF24526">
    <property type="entry name" value="ABCA12_C"/>
    <property type="match status" value="1"/>
</dbReference>
<dbReference type="GO" id="GO:0005524">
    <property type="term" value="F:ATP binding"/>
    <property type="evidence" value="ECO:0007669"/>
    <property type="project" value="UniProtKB-KW"/>
</dbReference>
<feature type="transmembrane region" description="Helical" evidence="9">
    <location>
        <begin position="377"/>
        <end position="401"/>
    </location>
</feature>
<dbReference type="PANTHER" id="PTHR19229:SF211">
    <property type="entry name" value="ABC TRANSPORTER A FAMILY MEMBER 7-LIKE ISOFORM X1"/>
    <property type="match status" value="1"/>
</dbReference>
<comment type="caution">
    <text evidence="11">The sequence shown here is derived from an EMBL/GenBank/DDBJ whole genome shotgun (WGS) entry which is preliminary data.</text>
</comment>